<name>A0AAW0BT72_9AGAR</name>
<protein>
    <recommendedName>
        <fullName evidence="3">mRNA 3'-end-processing protein RNA14</fullName>
    </recommendedName>
</protein>
<feature type="domain" description="Suppressor of forked" evidence="4">
    <location>
        <begin position="3"/>
        <end position="185"/>
    </location>
</feature>
<dbReference type="EMBL" id="JAYKXP010000082">
    <property type="protein sequence ID" value="KAK7029479.1"/>
    <property type="molecule type" value="Genomic_DNA"/>
</dbReference>
<comment type="caution">
    <text evidence="5">The sequence shown here is derived from an EMBL/GenBank/DDBJ whole genome shotgun (WGS) entry which is preliminary data.</text>
</comment>
<evidence type="ECO:0000313" key="6">
    <source>
        <dbReference type="Proteomes" id="UP001383192"/>
    </source>
</evidence>
<dbReference type="SUPFAM" id="SSF48452">
    <property type="entry name" value="TPR-like"/>
    <property type="match status" value="1"/>
</dbReference>
<reference evidence="5 6" key="1">
    <citation type="submission" date="2024-01" db="EMBL/GenBank/DDBJ databases">
        <title>A draft genome for a cacao thread blight-causing isolate of Paramarasmius palmivorus.</title>
        <authorList>
            <person name="Baruah I.K."/>
            <person name="Bukari Y."/>
            <person name="Amoako-Attah I."/>
            <person name="Meinhardt L.W."/>
            <person name="Bailey B.A."/>
            <person name="Cohen S.P."/>
        </authorList>
    </citation>
    <scope>NUCLEOTIDE SEQUENCE [LARGE SCALE GENOMIC DNA]</scope>
    <source>
        <strain evidence="5 6">GH-12</strain>
    </source>
</reference>
<organism evidence="5 6">
    <name type="scientific">Paramarasmius palmivorus</name>
    <dbReference type="NCBI Taxonomy" id="297713"/>
    <lineage>
        <taxon>Eukaryota</taxon>
        <taxon>Fungi</taxon>
        <taxon>Dikarya</taxon>
        <taxon>Basidiomycota</taxon>
        <taxon>Agaricomycotina</taxon>
        <taxon>Agaricomycetes</taxon>
        <taxon>Agaricomycetidae</taxon>
        <taxon>Agaricales</taxon>
        <taxon>Marasmiineae</taxon>
        <taxon>Marasmiaceae</taxon>
        <taxon>Paramarasmius</taxon>
    </lineage>
</organism>
<dbReference type="Proteomes" id="UP001383192">
    <property type="component" value="Unassembled WGS sequence"/>
</dbReference>
<dbReference type="GO" id="GO:0005737">
    <property type="term" value="C:cytoplasm"/>
    <property type="evidence" value="ECO:0007669"/>
    <property type="project" value="UniProtKB-SubCell"/>
</dbReference>
<keyword evidence="1" id="KW-0677">Repeat</keyword>
<sequence length="198" mass="22106">MAYEWCISNAKEHEAFLKLTEGIKGNRDSLLLNNALADLFESRGDLDEAVKVYEDLLLTHRAALVLKGGKDGNADACEELGLVYVSYMQFALRTGGLLAARSVFRQATVDGALTPWSVYEEAAKVEREYGCKECVLRVFDMGAVYHSENVEFITRHLNWLIYADELDRALALFECVADKLPSEEVSHSGIVARTVHDN</sequence>
<gene>
    <name evidence="5" type="primary">RNA14_8</name>
    <name evidence="5" type="ORF">VNI00_014512</name>
</gene>
<dbReference type="GO" id="GO:0003729">
    <property type="term" value="F:mRNA binding"/>
    <property type="evidence" value="ECO:0007669"/>
    <property type="project" value="TreeGrafter"/>
</dbReference>
<dbReference type="AlphaFoldDB" id="A0AAW0BT72"/>
<dbReference type="GO" id="GO:0005634">
    <property type="term" value="C:nucleus"/>
    <property type="evidence" value="ECO:0007669"/>
    <property type="project" value="UniProtKB-SubCell"/>
</dbReference>
<keyword evidence="3" id="KW-0963">Cytoplasm</keyword>
<dbReference type="InterPro" id="IPR011990">
    <property type="entry name" value="TPR-like_helical_dom_sf"/>
</dbReference>
<comment type="subcellular location">
    <subcellularLocation>
        <location evidence="3">Nucleus</location>
    </subcellularLocation>
    <subcellularLocation>
        <location evidence="3">Cytoplasm</location>
    </subcellularLocation>
    <text evidence="3">Nucleus and/or cytoplasm.</text>
</comment>
<accession>A0AAW0BT72</accession>
<dbReference type="InterPro" id="IPR045243">
    <property type="entry name" value="Rna14-like"/>
</dbReference>
<keyword evidence="2 3" id="KW-0539">Nucleus</keyword>
<dbReference type="Pfam" id="PF05843">
    <property type="entry name" value="Suf"/>
    <property type="match status" value="1"/>
</dbReference>
<keyword evidence="3" id="KW-0507">mRNA processing</keyword>
<evidence type="ECO:0000256" key="3">
    <source>
        <dbReference type="RuleBase" id="RU369035"/>
    </source>
</evidence>
<dbReference type="GO" id="GO:0180010">
    <property type="term" value="P:co-transcriptional mRNA 3'-end processing, cleavage and polyadenylation pathway"/>
    <property type="evidence" value="ECO:0007669"/>
    <property type="project" value="UniProtKB-UniRule"/>
</dbReference>
<evidence type="ECO:0000259" key="4">
    <source>
        <dbReference type="Pfam" id="PF05843"/>
    </source>
</evidence>
<evidence type="ECO:0000313" key="5">
    <source>
        <dbReference type="EMBL" id="KAK7029479.1"/>
    </source>
</evidence>
<evidence type="ECO:0000256" key="1">
    <source>
        <dbReference type="ARBA" id="ARBA00022737"/>
    </source>
</evidence>
<dbReference type="PANTHER" id="PTHR19980:SF0">
    <property type="entry name" value="CLEAVAGE STIMULATION FACTOR SUBUNIT 3"/>
    <property type="match status" value="1"/>
</dbReference>
<keyword evidence="6" id="KW-1185">Reference proteome</keyword>
<evidence type="ECO:0000256" key="2">
    <source>
        <dbReference type="ARBA" id="ARBA00023242"/>
    </source>
</evidence>
<proteinExistence type="predicted"/>
<comment type="function">
    <text evidence="3">Component of the cleavage factor IA (CFIA) complex, which is involved in the endonucleolytic cleavage during polyadenylation-dependent pre-mRNA 3'-end formation.</text>
</comment>
<dbReference type="PANTHER" id="PTHR19980">
    <property type="entry name" value="RNA CLEAVAGE STIMULATION FACTOR"/>
    <property type="match status" value="1"/>
</dbReference>
<dbReference type="InterPro" id="IPR008847">
    <property type="entry name" value="Suf"/>
</dbReference>
<dbReference type="Gene3D" id="1.25.40.1040">
    <property type="match status" value="1"/>
</dbReference>